<evidence type="ECO:0000313" key="3">
    <source>
        <dbReference type="Proteomes" id="UP000253083"/>
    </source>
</evidence>
<dbReference type="RefSeq" id="WP_170132129.1">
    <property type="nucleotide sequence ID" value="NZ_QNRT01000005.1"/>
</dbReference>
<reference evidence="2 3" key="1">
    <citation type="submission" date="2018-06" db="EMBL/GenBank/DDBJ databases">
        <title>Genomic Encyclopedia of Type Strains, Phase IV (KMG-IV): sequencing the most valuable type-strain genomes for metagenomic binning, comparative biology and taxonomic classification.</title>
        <authorList>
            <person name="Goeker M."/>
        </authorList>
    </citation>
    <scope>NUCLEOTIDE SEQUENCE [LARGE SCALE GENOMIC DNA]</scope>
    <source>
        <strain evidence="2 3">DSM 24032</strain>
    </source>
</reference>
<dbReference type="InParanoid" id="A0A395JJ82"/>
<dbReference type="InterPro" id="IPR003347">
    <property type="entry name" value="JmjC_dom"/>
</dbReference>
<dbReference type="SMART" id="SM00558">
    <property type="entry name" value="JmjC"/>
    <property type="match status" value="1"/>
</dbReference>
<evidence type="ECO:0000259" key="1">
    <source>
        <dbReference type="PROSITE" id="PS51184"/>
    </source>
</evidence>
<organism evidence="2 3">
    <name type="scientific">Arenicella xantha</name>
    <dbReference type="NCBI Taxonomy" id="644221"/>
    <lineage>
        <taxon>Bacteria</taxon>
        <taxon>Pseudomonadati</taxon>
        <taxon>Pseudomonadota</taxon>
        <taxon>Gammaproteobacteria</taxon>
        <taxon>Arenicellales</taxon>
        <taxon>Arenicellaceae</taxon>
        <taxon>Arenicella</taxon>
    </lineage>
</organism>
<dbReference type="PROSITE" id="PS51184">
    <property type="entry name" value="JMJC"/>
    <property type="match status" value="1"/>
</dbReference>
<feature type="domain" description="JmjC" evidence="1">
    <location>
        <begin position="79"/>
        <end position="272"/>
    </location>
</feature>
<gene>
    <name evidence="2" type="ORF">DFR28_10572</name>
</gene>
<dbReference type="Proteomes" id="UP000253083">
    <property type="component" value="Unassembled WGS sequence"/>
</dbReference>
<evidence type="ECO:0000313" key="2">
    <source>
        <dbReference type="EMBL" id="RBP48734.1"/>
    </source>
</evidence>
<dbReference type="InterPro" id="IPR041667">
    <property type="entry name" value="Cupin_8"/>
</dbReference>
<dbReference type="AlphaFoldDB" id="A0A395JJ82"/>
<dbReference type="SUPFAM" id="SSF51197">
    <property type="entry name" value="Clavaminate synthase-like"/>
    <property type="match status" value="1"/>
</dbReference>
<dbReference type="PANTHER" id="PTHR12461">
    <property type="entry name" value="HYPOXIA-INDUCIBLE FACTOR 1 ALPHA INHIBITOR-RELATED"/>
    <property type="match status" value="1"/>
</dbReference>
<name>A0A395JJ82_9GAMM</name>
<dbReference type="Pfam" id="PF13621">
    <property type="entry name" value="Cupin_8"/>
    <property type="match status" value="1"/>
</dbReference>
<proteinExistence type="predicted"/>
<dbReference type="Gene3D" id="2.60.120.650">
    <property type="entry name" value="Cupin"/>
    <property type="match status" value="1"/>
</dbReference>
<comment type="caution">
    <text evidence="2">The sequence shown here is derived from an EMBL/GenBank/DDBJ whole genome shotgun (WGS) entry which is preliminary data.</text>
</comment>
<accession>A0A395JJ82</accession>
<protein>
    <submittedName>
        <fullName evidence="2">Cupin-like protein</fullName>
    </submittedName>
</protein>
<sequence>MKQPICTVPEWHNVTHSQFHSEIIPLNKPALFRGLVGDWPIVQASHSGAPAVANYLKSLDSGQAVYTIVGAPDINGGFSYDKKFNGVNFERRQANLSNSVDQLLALTQVANPHAVAVQAAPVKTTLSGFVERHALPLLDASVEPTMWLGNRAMVAPHYDVNFNLAAVVSGRRKFTLFPPEQVANLYVGPMLDSPGGVPTSLVDLRNPDMSRFPLFEKALKAAVHATLEPGDVIYIPTPWWHAVESLDPFNVLINYWWGGIAEHGVSPNNSLMHSMLSIAQLDTDQRHAWRHLFDYFVFHTTGDPAEHLPNDVMDVITRLSPEQRQQVFAFLKSRLN</sequence>
<dbReference type="PANTHER" id="PTHR12461:SF105">
    <property type="entry name" value="HYPOXIA-INDUCIBLE FACTOR 1-ALPHA INHIBITOR"/>
    <property type="match status" value="1"/>
</dbReference>
<keyword evidence="3" id="KW-1185">Reference proteome</keyword>
<dbReference type="EMBL" id="QNRT01000005">
    <property type="protein sequence ID" value="RBP48734.1"/>
    <property type="molecule type" value="Genomic_DNA"/>
</dbReference>